<dbReference type="RefSeq" id="WP_321394533.1">
    <property type="nucleotide sequence ID" value="NZ_CP139487.1"/>
</dbReference>
<keyword evidence="3" id="KW-1185">Reference proteome</keyword>
<evidence type="ECO:0000313" key="2">
    <source>
        <dbReference type="EMBL" id="WPU64883.1"/>
    </source>
</evidence>
<feature type="chain" id="PRO_5043836596" evidence="1">
    <location>
        <begin position="17"/>
        <end position="209"/>
    </location>
</feature>
<gene>
    <name evidence="2" type="ORF">SOO65_19495</name>
</gene>
<dbReference type="Proteomes" id="UP001324634">
    <property type="component" value="Chromosome"/>
</dbReference>
<dbReference type="PROSITE" id="PS51257">
    <property type="entry name" value="PROKAR_LIPOPROTEIN"/>
    <property type="match status" value="1"/>
</dbReference>
<protein>
    <submittedName>
        <fullName evidence="2">Uncharacterized protein</fullName>
    </submittedName>
</protein>
<feature type="signal peptide" evidence="1">
    <location>
        <begin position="1"/>
        <end position="16"/>
    </location>
</feature>
<proteinExistence type="predicted"/>
<dbReference type="EMBL" id="CP139487">
    <property type="protein sequence ID" value="WPU64883.1"/>
    <property type="molecule type" value="Genomic_DNA"/>
</dbReference>
<evidence type="ECO:0000256" key="1">
    <source>
        <dbReference type="SAM" id="SignalP"/>
    </source>
</evidence>
<accession>A0AAX4HNZ9</accession>
<name>A0AAX4HNZ9_9BACT</name>
<sequence length="209" mass="21790">MILRLSLLLLLGFLSACEGFIDVSGGSASSSGGSGGGPGNSGNNGAICVAGGITSCTFQEIWDRDIVTPCFDPGGPGPIARFFQEPDYWVDSTEMAFHQRLVTYADAAHCTSLDETGAQSISVESHFMVHENLDPGATPTVGSGQFFIGRSRAADGSTSADMVVWYDHGNSTLCFASIGTGDSVATVLSNQTSFLLDPANNAQFCLTKI</sequence>
<reference evidence="2 3" key="1">
    <citation type="submission" date="2023-11" db="EMBL/GenBank/DDBJ databases">
        <title>Peredibacter starrii A3.12.</title>
        <authorList>
            <person name="Mitchell R.J."/>
        </authorList>
    </citation>
    <scope>NUCLEOTIDE SEQUENCE [LARGE SCALE GENOMIC DNA]</scope>
    <source>
        <strain evidence="2 3">A3.12</strain>
    </source>
</reference>
<keyword evidence="1" id="KW-0732">Signal</keyword>
<dbReference type="AlphaFoldDB" id="A0AAX4HNZ9"/>
<evidence type="ECO:0000313" key="3">
    <source>
        <dbReference type="Proteomes" id="UP001324634"/>
    </source>
</evidence>
<organism evidence="2 3">
    <name type="scientific">Peredibacter starrii</name>
    <dbReference type="NCBI Taxonomy" id="28202"/>
    <lineage>
        <taxon>Bacteria</taxon>
        <taxon>Pseudomonadati</taxon>
        <taxon>Bdellovibrionota</taxon>
        <taxon>Bacteriovoracia</taxon>
        <taxon>Bacteriovoracales</taxon>
        <taxon>Bacteriovoracaceae</taxon>
        <taxon>Peredibacter</taxon>
    </lineage>
</organism>
<dbReference type="KEGG" id="psti:SOO65_19495"/>